<keyword evidence="2" id="KW-0479">Metal-binding</keyword>
<dbReference type="KEGG" id="hmi:soil367_13935"/>
<dbReference type="InterPro" id="IPR018152">
    <property type="entry name" value="SOD_Cu/Zn_BS"/>
</dbReference>
<comment type="catalytic activity">
    <reaction evidence="2">
        <text>2 superoxide + 2 H(+) = H2O2 + O2</text>
        <dbReference type="Rhea" id="RHEA:20696"/>
        <dbReference type="ChEBI" id="CHEBI:15378"/>
        <dbReference type="ChEBI" id="CHEBI:15379"/>
        <dbReference type="ChEBI" id="CHEBI:16240"/>
        <dbReference type="ChEBI" id="CHEBI:18421"/>
        <dbReference type="EC" id="1.15.1.1"/>
    </reaction>
</comment>
<dbReference type="Proteomes" id="UP000298049">
    <property type="component" value="Chromosome"/>
</dbReference>
<dbReference type="GO" id="GO:0005507">
    <property type="term" value="F:copper ion binding"/>
    <property type="evidence" value="ECO:0007669"/>
    <property type="project" value="InterPro"/>
</dbReference>
<keyword evidence="7" id="KW-1185">Reference proteome</keyword>
<keyword evidence="2" id="KW-0862">Zinc</keyword>
<evidence type="ECO:0000313" key="6">
    <source>
        <dbReference type="EMBL" id="QCF26944.1"/>
    </source>
</evidence>
<sequence>MKSKAAIGALTLILGTSPFAVAQEREPAERGETAKESEPVNGQQQTVEIHSVSGDGKGKFLGIIRVENRVDGTLFQPQMEGLPPGLHGFHIHENPNCTASAEEGQGAIGKDMVPAGNAGGHLDPGIKGNHAGPYGDGHVGDLPNLFVREDGTAQHPVFAPRVKLMDVKSHALVIHENPDNYTDDPENGGSGARIACGAVP</sequence>
<evidence type="ECO:0000256" key="4">
    <source>
        <dbReference type="SAM" id="SignalP"/>
    </source>
</evidence>
<dbReference type="EC" id="1.15.1.1" evidence="2"/>
<feature type="region of interest" description="Disordered" evidence="3">
    <location>
        <begin position="21"/>
        <end position="45"/>
    </location>
</feature>
<accession>A0A4P7XKC7</accession>
<dbReference type="OrthoDB" id="5431326at2"/>
<feature type="chain" id="PRO_5020652978" description="Superoxide dismutase [Cu-Zn]" evidence="4">
    <location>
        <begin position="23"/>
        <end position="200"/>
    </location>
</feature>
<keyword evidence="2" id="KW-0186">Copper</keyword>
<evidence type="ECO:0000256" key="1">
    <source>
        <dbReference type="ARBA" id="ARBA00010457"/>
    </source>
</evidence>
<gene>
    <name evidence="6" type="ORF">soil367_13935</name>
</gene>
<evidence type="ECO:0000256" key="3">
    <source>
        <dbReference type="SAM" id="MobiDB-lite"/>
    </source>
</evidence>
<dbReference type="InterPro" id="IPR001424">
    <property type="entry name" value="SOD_Cu_Zn_dom"/>
</dbReference>
<dbReference type="SUPFAM" id="SSF49329">
    <property type="entry name" value="Cu,Zn superoxide dismutase-like"/>
    <property type="match status" value="1"/>
</dbReference>
<dbReference type="RefSeq" id="WP_136549651.1">
    <property type="nucleotide sequence ID" value="NZ_CP031093.1"/>
</dbReference>
<comment type="cofactor">
    <cofactor evidence="2">
        <name>Cu cation</name>
        <dbReference type="ChEBI" id="CHEBI:23378"/>
    </cofactor>
    <text evidence="2">Binds 1 copper ion per subunit.</text>
</comment>
<comment type="cofactor">
    <cofactor evidence="2">
        <name>Zn(2+)</name>
        <dbReference type="ChEBI" id="CHEBI:29105"/>
    </cofactor>
    <text evidence="2">Binds 1 zinc ion per subunit.</text>
</comment>
<proteinExistence type="inferred from homology"/>
<dbReference type="EMBL" id="CP031093">
    <property type="protein sequence ID" value="QCF26944.1"/>
    <property type="molecule type" value="Genomic_DNA"/>
</dbReference>
<evidence type="ECO:0000256" key="2">
    <source>
        <dbReference type="RuleBase" id="RU000393"/>
    </source>
</evidence>
<dbReference type="InterPro" id="IPR024134">
    <property type="entry name" value="SOD_Cu/Zn_/chaperone"/>
</dbReference>
<dbReference type="Pfam" id="PF00080">
    <property type="entry name" value="Sod_Cu"/>
    <property type="match status" value="1"/>
</dbReference>
<keyword evidence="2" id="KW-0560">Oxidoreductase</keyword>
<protein>
    <recommendedName>
        <fullName evidence="2">Superoxide dismutase [Cu-Zn]</fullName>
        <ecNumber evidence="2">1.15.1.1</ecNumber>
    </recommendedName>
</protein>
<evidence type="ECO:0000313" key="7">
    <source>
        <dbReference type="Proteomes" id="UP000298049"/>
    </source>
</evidence>
<feature type="signal peptide" evidence="4">
    <location>
        <begin position="1"/>
        <end position="22"/>
    </location>
</feature>
<comment type="function">
    <text evidence="2">Destroys radicals which are normally produced within the cells and which are toxic to biological systems.</text>
</comment>
<dbReference type="PANTHER" id="PTHR10003">
    <property type="entry name" value="SUPEROXIDE DISMUTASE CU-ZN -RELATED"/>
    <property type="match status" value="1"/>
</dbReference>
<comment type="similarity">
    <text evidence="1 2">Belongs to the Cu-Zn superoxide dismutase family.</text>
</comment>
<dbReference type="PROSITE" id="PS00332">
    <property type="entry name" value="SOD_CU_ZN_2"/>
    <property type="match status" value="1"/>
</dbReference>
<dbReference type="GO" id="GO:0004784">
    <property type="term" value="F:superoxide dismutase activity"/>
    <property type="evidence" value="ECO:0007669"/>
    <property type="project" value="UniProtKB-EC"/>
</dbReference>
<dbReference type="AlphaFoldDB" id="A0A4P7XKC7"/>
<feature type="compositionally biased region" description="Basic and acidic residues" evidence="3">
    <location>
        <begin position="23"/>
        <end position="38"/>
    </location>
</feature>
<dbReference type="CDD" id="cd00305">
    <property type="entry name" value="Cu-Zn_Superoxide_Dismutase"/>
    <property type="match status" value="1"/>
</dbReference>
<reference evidence="6 7" key="1">
    <citation type="submission" date="2018-07" db="EMBL/GenBank/DDBJ databases">
        <title>Marsedoiliclastica nanhaica gen. nov. sp. nov., a novel marine hydrocarbonoclastic bacterium isolated from an in-situ enriched hydrocarbon-degrading consortium in deep-sea sediment.</title>
        <authorList>
            <person name="Dong C."/>
            <person name="Ma T."/>
            <person name="Liu R."/>
            <person name="Shao Z."/>
        </authorList>
    </citation>
    <scope>NUCLEOTIDE SEQUENCE [LARGE SCALE GENOMIC DNA]</scope>
    <source>
        <strain evidence="7">soil36-7</strain>
    </source>
</reference>
<dbReference type="Gene3D" id="2.60.40.200">
    <property type="entry name" value="Superoxide dismutase, copper/zinc binding domain"/>
    <property type="match status" value="1"/>
</dbReference>
<keyword evidence="4" id="KW-0732">Signal</keyword>
<dbReference type="InterPro" id="IPR036423">
    <property type="entry name" value="SOD-like_Cu/Zn_dom_sf"/>
</dbReference>
<name>A0A4P7XKC7_9ALTE</name>
<evidence type="ECO:0000259" key="5">
    <source>
        <dbReference type="Pfam" id="PF00080"/>
    </source>
</evidence>
<organism evidence="6 7">
    <name type="scientific">Hydrocarboniclastica marina</name>
    <dbReference type="NCBI Taxonomy" id="2259620"/>
    <lineage>
        <taxon>Bacteria</taxon>
        <taxon>Pseudomonadati</taxon>
        <taxon>Pseudomonadota</taxon>
        <taxon>Gammaproteobacteria</taxon>
        <taxon>Alteromonadales</taxon>
        <taxon>Alteromonadaceae</taxon>
        <taxon>Hydrocarboniclastica</taxon>
    </lineage>
</organism>
<feature type="domain" description="Superoxide dismutase copper/zinc binding" evidence="5">
    <location>
        <begin position="64"/>
        <end position="198"/>
    </location>
</feature>